<sequence>MAGLTDLSRDLGNIAKQNGRKGGSSWMSRLYKGFGTTDNYTTSLSLAMMPITVFIGIATTAVLAKYCSWIDIQ</sequence>
<dbReference type="KEGG" id="aall:I6G90_05195"/>
<evidence type="ECO:0000313" key="3">
    <source>
        <dbReference type="EMBL" id="QPR55825.1"/>
    </source>
</evidence>
<feature type="region of interest" description="Disordered" evidence="1">
    <location>
        <begin position="1"/>
        <end position="26"/>
    </location>
</feature>
<evidence type="ECO:0000256" key="2">
    <source>
        <dbReference type="SAM" id="Phobius"/>
    </source>
</evidence>
<name>A0A7T2PHD0_9GAMM</name>
<dbReference type="EMBL" id="CP065745">
    <property type="protein sequence ID" value="QPR55825.1"/>
    <property type="molecule type" value="Genomic_DNA"/>
</dbReference>
<proteinExistence type="predicted"/>
<reference evidence="3 4" key="1">
    <citation type="submission" date="2020-12" db="EMBL/GenBank/DDBJ databases">
        <title>FDA dAtabase for Regulatory Grade micrObial Sequences (FDA-ARGOS): Supporting development and validation of Infectious Disease Dx tests.</title>
        <authorList>
            <person name="Sproer C."/>
            <person name="Gronow S."/>
            <person name="Severitt S."/>
            <person name="Schroder I."/>
            <person name="Tallon L."/>
            <person name="Sadzewicz L."/>
            <person name="Zhao X."/>
            <person name="Boylan J."/>
            <person name="Ott S."/>
            <person name="Bowen H."/>
            <person name="Vavikolanu K."/>
            <person name="Mehta A."/>
            <person name="Aluvathingal J."/>
            <person name="Nadendla S."/>
            <person name="Lowell S."/>
            <person name="Myers T."/>
            <person name="Yan Y."/>
            <person name="Sichtig H."/>
        </authorList>
    </citation>
    <scope>NUCLEOTIDE SEQUENCE [LARGE SCALE GENOMIC DNA]</scope>
    <source>
        <strain evidence="3 4">FDAARGOS_933</strain>
    </source>
</reference>
<keyword evidence="2" id="KW-0812">Transmembrane</keyword>
<keyword evidence="2" id="KW-0472">Membrane</keyword>
<evidence type="ECO:0000313" key="4">
    <source>
        <dbReference type="Proteomes" id="UP000595101"/>
    </source>
</evidence>
<keyword evidence="2" id="KW-1133">Transmembrane helix</keyword>
<accession>A0A7T2PHD0</accession>
<dbReference type="AlphaFoldDB" id="A0A7T2PHD0"/>
<feature type="transmembrane region" description="Helical" evidence="2">
    <location>
        <begin position="44"/>
        <end position="64"/>
    </location>
</feature>
<dbReference type="RefSeq" id="WP_197930064.1">
    <property type="nucleotide sequence ID" value="NZ_CP065745.1"/>
</dbReference>
<dbReference type="Proteomes" id="UP000595101">
    <property type="component" value="Chromosome"/>
</dbReference>
<dbReference type="GeneID" id="60784979"/>
<protein>
    <submittedName>
        <fullName evidence="3">Uncharacterized protein</fullName>
    </submittedName>
</protein>
<organism evidence="3 4">
    <name type="scientific">Aeromonas allosaccharophila</name>
    <dbReference type="NCBI Taxonomy" id="656"/>
    <lineage>
        <taxon>Bacteria</taxon>
        <taxon>Pseudomonadati</taxon>
        <taxon>Pseudomonadota</taxon>
        <taxon>Gammaproteobacteria</taxon>
        <taxon>Aeromonadales</taxon>
        <taxon>Aeromonadaceae</taxon>
        <taxon>Aeromonas</taxon>
    </lineage>
</organism>
<evidence type="ECO:0000256" key="1">
    <source>
        <dbReference type="SAM" id="MobiDB-lite"/>
    </source>
</evidence>
<gene>
    <name evidence="3" type="ORF">I6G90_05195</name>
</gene>